<dbReference type="AlphaFoldDB" id="G9QKP1"/>
<evidence type="ECO:0000313" key="2">
    <source>
        <dbReference type="EMBL" id="EHL78237.1"/>
    </source>
</evidence>
<organism evidence="2 3">
    <name type="scientific">Bacillus smithii 7_3_47FAA</name>
    <dbReference type="NCBI Taxonomy" id="665952"/>
    <lineage>
        <taxon>Bacteria</taxon>
        <taxon>Bacillati</taxon>
        <taxon>Bacillota</taxon>
        <taxon>Bacilli</taxon>
        <taxon>Bacillales</taxon>
        <taxon>Bacillaceae</taxon>
        <taxon>Bacillus</taxon>
    </lineage>
</organism>
<dbReference type="RefSeq" id="WP_003353905.1">
    <property type="nucleotide sequence ID" value="NZ_JH414751.1"/>
</dbReference>
<keyword evidence="3" id="KW-1185">Reference proteome</keyword>
<keyword evidence="1" id="KW-0812">Transmembrane</keyword>
<dbReference type="Proteomes" id="UP000011747">
    <property type="component" value="Unassembled WGS sequence"/>
</dbReference>
<keyword evidence="1" id="KW-1133">Transmembrane helix</keyword>
<sequence>MLKRYQYHLTDFRHFLKTHNQNHQFRAIVIINSLLTFLFICLSVFAMLTEQMNSKFSFVLYCVIILFIILSIYLILHTQFQVKHIIEAKKFYLDQEEQTAIIVEKLKTDYEDHFHAILKLCERESSTLLIKEYLENNRLLRKKAASWLVESDFRAGLENLDELLYAFLVNKRKLAELLEVAIVATAEIQGNVAATLKQVRYLSMIMDDLILTLYQSPSSVEKKIYFHVHIGTQDITYSISSQLVLDHLQTNLKLFDALQHFKQDQAEVETELKPVRLSIRCPSL</sequence>
<feature type="transmembrane region" description="Helical" evidence="1">
    <location>
        <begin position="58"/>
        <end position="76"/>
    </location>
</feature>
<comment type="caution">
    <text evidence="2">The sequence shown here is derived from an EMBL/GenBank/DDBJ whole genome shotgun (WGS) entry which is preliminary data.</text>
</comment>
<protein>
    <submittedName>
        <fullName evidence="2">Uncharacterized protein</fullName>
    </submittedName>
</protein>
<feature type="transmembrane region" description="Helical" evidence="1">
    <location>
        <begin position="25"/>
        <end position="46"/>
    </location>
</feature>
<keyword evidence="1" id="KW-0472">Membrane</keyword>
<dbReference type="HOGENOM" id="CLU_978811_0_0_9"/>
<dbReference type="PATRIC" id="fig|665952.3.peg.1590"/>
<gene>
    <name evidence="2" type="ORF">HMPREF1015_01730</name>
</gene>
<name>G9QKP1_9BACI</name>
<accession>G9QKP1</accession>
<evidence type="ECO:0000313" key="3">
    <source>
        <dbReference type="Proteomes" id="UP000011747"/>
    </source>
</evidence>
<dbReference type="EMBL" id="ACWF01000085">
    <property type="protein sequence ID" value="EHL78237.1"/>
    <property type="molecule type" value="Genomic_DNA"/>
</dbReference>
<reference evidence="2 3" key="1">
    <citation type="submission" date="2011-09" db="EMBL/GenBank/DDBJ databases">
        <title>The Genome Sequence of Bacillus smithii 7_3_47FAA.</title>
        <authorList>
            <consortium name="The Broad Institute Genome Sequencing Platform"/>
            <person name="Earl A."/>
            <person name="Ward D."/>
            <person name="Feldgarden M."/>
            <person name="Gevers D."/>
            <person name="Daigneault M."/>
            <person name="Strauss J."/>
            <person name="Allen-Vercoe E."/>
            <person name="Young S.K."/>
            <person name="Zeng Q."/>
            <person name="Gargeya S."/>
            <person name="Fitzgerald M."/>
            <person name="Haas B."/>
            <person name="Abouelleil A."/>
            <person name="Alvarado L."/>
            <person name="Arachchi H.M."/>
            <person name="Berlin A."/>
            <person name="Brown A."/>
            <person name="Chapman S.B."/>
            <person name="Chen Z."/>
            <person name="Dunbar C."/>
            <person name="Freedman E."/>
            <person name="Gearin G."/>
            <person name="Goldberg J."/>
            <person name="Griggs A."/>
            <person name="Gujja S."/>
            <person name="Heiman D."/>
            <person name="Howarth C."/>
            <person name="Larson L."/>
            <person name="Lui A."/>
            <person name="MacDonald P.J.P."/>
            <person name="Montmayeur A."/>
            <person name="Murphy C."/>
            <person name="Neiman D."/>
            <person name="Pearson M."/>
            <person name="Priest M."/>
            <person name="Roberts A."/>
            <person name="Saif S."/>
            <person name="Shea T."/>
            <person name="Shenoy N."/>
            <person name="Sisk P."/>
            <person name="Stolte C."/>
            <person name="Sykes S."/>
            <person name="Wortman J."/>
            <person name="Nusbaum C."/>
            <person name="Birren B."/>
        </authorList>
    </citation>
    <scope>NUCLEOTIDE SEQUENCE [LARGE SCALE GENOMIC DNA]</scope>
    <source>
        <strain evidence="2 3">7_3_47FAA</strain>
    </source>
</reference>
<proteinExistence type="predicted"/>
<evidence type="ECO:0000256" key="1">
    <source>
        <dbReference type="SAM" id="Phobius"/>
    </source>
</evidence>